<feature type="region of interest" description="Disordered" evidence="1">
    <location>
        <begin position="35"/>
        <end position="86"/>
    </location>
</feature>
<evidence type="ECO:0000313" key="3">
    <source>
        <dbReference type="Proteomes" id="UP001383192"/>
    </source>
</evidence>
<evidence type="ECO:0000313" key="2">
    <source>
        <dbReference type="EMBL" id="KAK7032403.1"/>
    </source>
</evidence>
<name>A0AAW0C1X3_9AGAR</name>
<proteinExistence type="predicted"/>
<organism evidence="2 3">
    <name type="scientific">Paramarasmius palmivorus</name>
    <dbReference type="NCBI Taxonomy" id="297713"/>
    <lineage>
        <taxon>Eukaryota</taxon>
        <taxon>Fungi</taxon>
        <taxon>Dikarya</taxon>
        <taxon>Basidiomycota</taxon>
        <taxon>Agaricomycotina</taxon>
        <taxon>Agaricomycetes</taxon>
        <taxon>Agaricomycetidae</taxon>
        <taxon>Agaricales</taxon>
        <taxon>Marasmiineae</taxon>
        <taxon>Marasmiaceae</taxon>
        <taxon>Paramarasmius</taxon>
    </lineage>
</organism>
<dbReference type="EMBL" id="JAYKXP010000065">
    <property type="protein sequence ID" value="KAK7032403.1"/>
    <property type="molecule type" value="Genomic_DNA"/>
</dbReference>
<keyword evidence="3" id="KW-1185">Reference proteome</keyword>
<evidence type="ECO:0000256" key="1">
    <source>
        <dbReference type="SAM" id="MobiDB-lite"/>
    </source>
</evidence>
<feature type="region of interest" description="Disordered" evidence="1">
    <location>
        <begin position="96"/>
        <end position="115"/>
    </location>
</feature>
<sequence length="231" mass="23407">MSNPAVNTVLSSLTQAQRDAVLNAFQDIVMRAMDANGDNHNENPVSTNTGNPTAAADTNDHADAASNAGNTPSGSGNSGAPTSASVNSAANTLVTSAGAASTHPQGIPSPPLHLVQNPAANTSVAVTPTIAAPGPQGMTCPNCGTVITLPPTDTRWYAVYVGTRVGWCRGTTVAQSLTTGVSGNSYQFFGTELQAANAFAARHADNNVHVVGPITGTNYAAVPVGEGWLWP</sequence>
<feature type="compositionally biased region" description="Polar residues" evidence="1">
    <location>
        <begin position="69"/>
        <end position="86"/>
    </location>
</feature>
<reference evidence="2 3" key="1">
    <citation type="submission" date="2024-01" db="EMBL/GenBank/DDBJ databases">
        <title>A draft genome for a cacao thread blight-causing isolate of Paramarasmius palmivorus.</title>
        <authorList>
            <person name="Baruah I.K."/>
            <person name="Bukari Y."/>
            <person name="Amoako-Attah I."/>
            <person name="Meinhardt L.W."/>
            <person name="Bailey B.A."/>
            <person name="Cohen S.P."/>
        </authorList>
    </citation>
    <scope>NUCLEOTIDE SEQUENCE [LARGE SCALE GENOMIC DNA]</scope>
    <source>
        <strain evidence="2 3">GH-12</strain>
    </source>
</reference>
<dbReference type="AlphaFoldDB" id="A0AAW0C1X3"/>
<accession>A0AAW0C1X3</accession>
<feature type="compositionally biased region" description="Polar residues" evidence="1">
    <location>
        <begin position="42"/>
        <end position="52"/>
    </location>
</feature>
<comment type="caution">
    <text evidence="2">The sequence shown here is derived from an EMBL/GenBank/DDBJ whole genome shotgun (WGS) entry which is preliminary data.</text>
</comment>
<dbReference type="Proteomes" id="UP001383192">
    <property type="component" value="Unassembled WGS sequence"/>
</dbReference>
<gene>
    <name evidence="2" type="ORF">VNI00_013151</name>
</gene>
<protein>
    <submittedName>
        <fullName evidence="2">Uncharacterized protein</fullName>
    </submittedName>
</protein>